<dbReference type="Proteomes" id="UP001138768">
    <property type="component" value="Unassembled WGS sequence"/>
</dbReference>
<dbReference type="InterPro" id="IPR044946">
    <property type="entry name" value="Restrct_endonuc_typeI_TRD_sf"/>
</dbReference>
<evidence type="ECO:0000256" key="3">
    <source>
        <dbReference type="ARBA" id="ARBA00023125"/>
    </source>
</evidence>
<feature type="domain" description="Type I restriction modification DNA specificity" evidence="4">
    <location>
        <begin position="5"/>
        <end position="181"/>
    </location>
</feature>
<name>A0A9X1B4G8_9GAMM</name>
<evidence type="ECO:0000313" key="5">
    <source>
        <dbReference type="EMBL" id="MBK1618736.1"/>
    </source>
</evidence>
<dbReference type="SUPFAM" id="SSF116734">
    <property type="entry name" value="DNA methylase specificity domain"/>
    <property type="match status" value="1"/>
</dbReference>
<dbReference type="GO" id="GO:0003677">
    <property type="term" value="F:DNA binding"/>
    <property type="evidence" value="ECO:0007669"/>
    <property type="project" value="UniProtKB-KW"/>
</dbReference>
<evidence type="ECO:0000313" key="6">
    <source>
        <dbReference type="Proteomes" id="UP001138768"/>
    </source>
</evidence>
<sequence length="217" mass="24103">MGPVPESWEVVELETLFEKQPQNGIYKHKRDYGSGTQILRIDDFSNDGDVVNRAGNLVALARDEIETYGLEPGDIVINRVNSLSHLGKTALIGAISGDMVFESNMMRFSVDESQVLKEYVFKFLSSPLTKKQIIGTAKRAVAQSSINQGDVKAIIVPKPTLEEQGEIVAALDATEAKISHSTDKAAVLQDLFRTLLHELMTAKIRVHELEFEMMNLE</sequence>
<dbReference type="Pfam" id="PF01420">
    <property type="entry name" value="Methylase_S"/>
    <property type="match status" value="1"/>
</dbReference>
<comment type="similarity">
    <text evidence="1">Belongs to the type-I restriction system S methylase family.</text>
</comment>
<keyword evidence="2" id="KW-0680">Restriction system</keyword>
<evidence type="ECO:0000256" key="1">
    <source>
        <dbReference type="ARBA" id="ARBA00010923"/>
    </source>
</evidence>
<dbReference type="GO" id="GO:0009307">
    <property type="term" value="P:DNA restriction-modification system"/>
    <property type="evidence" value="ECO:0007669"/>
    <property type="project" value="UniProtKB-KW"/>
</dbReference>
<proteinExistence type="inferred from homology"/>
<dbReference type="EMBL" id="NRRY01000013">
    <property type="protein sequence ID" value="MBK1618736.1"/>
    <property type="molecule type" value="Genomic_DNA"/>
</dbReference>
<gene>
    <name evidence="5" type="ORF">CKO42_09880</name>
</gene>
<dbReference type="InterPro" id="IPR000055">
    <property type="entry name" value="Restrct_endonuc_typeI_TRD"/>
</dbReference>
<keyword evidence="6" id="KW-1185">Reference proteome</keyword>
<protein>
    <recommendedName>
        <fullName evidence="4">Type I restriction modification DNA specificity domain-containing protein</fullName>
    </recommendedName>
</protein>
<comment type="caution">
    <text evidence="5">The sequence shown here is derived from an EMBL/GenBank/DDBJ whole genome shotgun (WGS) entry which is preliminary data.</text>
</comment>
<evidence type="ECO:0000256" key="2">
    <source>
        <dbReference type="ARBA" id="ARBA00022747"/>
    </source>
</evidence>
<dbReference type="PANTHER" id="PTHR30408">
    <property type="entry name" value="TYPE-1 RESTRICTION ENZYME ECOKI SPECIFICITY PROTEIN"/>
    <property type="match status" value="1"/>
</dbReference>
<evidence type="ECO:0000259" key="4">
    <source>
        <dbReference type="Pfam" id="PF01420"/>
    </source>
</evidence>
<dbReference type="CDD" id="cd17517">
    <property type="entry name" value="RMtype1_S_EcoKI_StySPI-TRD2-CR2_like"/>
    <property type="match status" value="1"/>
</dbReference>
<dbReference type="PANTHER" id="PTHR30408:SF12">
    <property type="entry name" value="TYPE I RESTRICTION ENZYME MJAVIII SPECIFICITY SUBUNIT"/>
    <property type="match status" value="1"/>
</dbReference>
<dbReference type="InterPro" id="IPR052021">
    <property type="entry name" value="Type-I_RS_S_subunit"/>
</dbReference>
<dbReference type="AlphaFoldDB" id="A0A9X1B4G8"/>
<accession>A0A9X1B4G8</accession>
<dbReference type="Gene3D" id="3.90.220.20">
    <property type="entry name" value="DNA methylase specificity domains"/>
    <property type="match status" value="1"/>
</dbReference>
<keyword evidence="3" id="KW-0238">DNA-binding</keyword>
<reference evidence="5 6" key="1">
    <citation type="journal article" date="2020" name="Microorganisms">
        <title>Osmotic Adaptation and Compatible Solute Biosynthesis of Phototrophic Bacteria as Revealed from Genome Analyses.</title>
        <authorList>
            <person name="Imhoff J.F."/>
            <person name="Rahn T."/>
            <person name="Kunzel S."/>
            <person name="Keller A."/>
            <person name="Neulinger S.C."/>
        </authorList>
    </citation>
    <scope>NUCLEOTIDE SEQUENCE [LARGE SCALE GENOMIC DNA]</scope>
    <source>
        <strain evidence="5 6">DSM 25653</strain>
    </source>
</reference>
<organism evidence="5 6">
    <name type="scientific">Lamprobacter modestohalophilus</name>
    <dbReference type="NCBI Taxonomy" id="1064514"/>
    <lineage>
        <taxon>Bacteria</taxon>
        <taxon>Pseudomonadati</taxon>
        <taxon>Pseudomonadota</taxon>
        <taxon>Gammaproteobacteria</taxon>
        <taxon>Chromatiales</taxon>
        <taxon>Chromatiaceae</taxon>
        <taxon>Lamprobacter</taxon>
    </lineage>
</organism>